<evidence type="ECO:0000256" key="1">
    <source>
        <dbReference type="SAM" id="MobiDB-lite"/>
    </source>
</evidence>
<evidence type="ECO:0000313" key="2">
    <source>
        <dbReference type="EMBL" id="KKK47842.1"/>
    </source>
</evidence>
<dbReference type="EMBL" id="LAZR01069368">
    <property type="protein sequence ID" value="KKK47842.1"/>
    <property type="molecule type" value="Genomic_DNA"/>
</dbReference>
<feature type="non-terminal residue" evidence="2">
    <location>
        <position position="78"/>
    </location>
</feature>
<proteinExistence type="predicted"/>
<protein>
    <submittedName>
        <fullName evidence="2">Uncharacterized protein</fullName>
    </submittedName>
</protein>
<sequence>MSTSPHIDAHHPQLHATEHESGGDITRILQLDTALANLAYSGLVSFVTAGEIVVAGDTLFLQNDGEYYKSDADAAATM</sequence>
<name>A0A0F8VU34_9ZZZZ</name>
<gene>
    <name evidence="2" type="ORF">LCGC14_3151130</name>
</gene>
<reference evidence="2" key="1">
    <citation type="journal article" date="2015" name="Nature">
        <title>Complex archaea that bridge the gap between prokaryotes and eukaryotes.</title>
        <authorList>
            <person name="Spang A."/>
            <person name="Saw J.H."/>
            <person name="Jorgensen S.L."/>
            <person name="Zaremba-Niedzwiedzka K."/>
            <person name="Martijn J."/>
            <person name="Lind A.E."/>
            <person name="van Eijk R."/>
            <person name="Schleper C."/>
            <person name="Guy L."/>
            <person name="Ettema T.J."/>
        </authorList>
    </citation>
    <scope>NUCLEOTIDE SEQUENCE</scope>
</reference>
<feature type="region of interest" description="Disordered" evidence="1">
    <location>
        <begin position="1"/>
        <end position="22"/>
    </location>
</feature>
<accession>A0A0F8VU34</accession>
<organism evidence="2">
    <name type="scientific">marine sediment metagenome</name>
    <dbReference type="NCBI Taxonomy" id="412755"/>
    <lineage>
        <taxon>unclassified sequences</taxon>
        <taxon>metagenomes</taxon>
        <taxon>ecological metagenomes</taxon>
    </lineage>
</organism>
<comment type="caution">
    <text evidence="2">The sequence shown here is derived from an EMBL/GenBank/DDBJ whole genome shotgun (WGS) entry which is preliminary data.</text>
</comment>
<dbReference type="AlphaFoldDB" id="A0A0F8VU34"/>
<feature type="compositionally biased region" description="Basic and acidic residues" evidence="1">
    <location>
        <begin position="7"/>
        <end position="22"/>
    </location>
</feature>